<dbReference type="AlphaFoldDB" id="A0A8S1MT01"/>
<protein>
    <submittedName>
        <fullName evidence="2">Uncharacterized protein</fullName>
    </submittedName>
</protein>
<evidence type="ECO:0000256" key="1">
    <source>
        <dbReference type="SAM" id="Coils"/>
    </source>
</evidence>
<accession>A0A8S1MT01</accession>
<keyword evidence="1" id="KW-0175">Coiled coil</keyword>
<keyword evidence="3" id="KW-1185">Reference proteome</keyword>
<evidence type="ECO:0000313" key="3">
    <source>
        <dbReference type="Proteomes" id="UP000688137"/>
    </source>
</evidence>
<organism evidence="2 3">
    <name type="scientific">Paramecium primaurelia</name>
    <dbReference type="NCBI Taxonomy" id="5886"/>
    <lineage>
        <taxon>Eukaryota</taxon>
        <taxon>Sar</taxon>
        <taxon>Alveolata</taxon>
        <taxon>Ciliophora</taxon>
        <taxon>Intramacronucleata</taxon>
        <taxon>Oligohymenophorea</taxon>
        <taxon>Peniculida</taxon>
        <taxon>Parameciidae</taxon>
        <taxon>Paramecium</taxon>
    </lineage>
</organism>
<comment type="caution">
    <text evidence="2">The sequence shown here is derived from an EMBL/GenBank/DDBJ whole genome shotgun (WGS) entry which is preliminary data.</text>
</comment>
<feature type="coiled-coil region" evidence="1">
    <location>
        <begin position="278"/>
        <end position="309"/>
    </location>
</feature>
<proteinExistence type="predicted"/>
<name>A0A8S1MT01_PARPR</name>
<sequence length="351" mass="42067">MNTLQQKQTQENSETICKIDNLELIAVDLDLSDKAQIQFYCVCNNYRIIEEKNLKLDIFILKRSQKISQHFNITINKINFLSKSLQLDIKTKENQAWLNYYKNILDQIIDFKQSINDSLEKNVQTEKLEIKNYEQQYNYFEDIKQLLELYTQDKQKSSQLLEDNNFINEIQQQFEQLFNNSKYTQTLDTFINTKEKIKDIMEINVIELLPLLMNQNESKTPSLSRICSHNKKEIIMIDINTQEKEIEKRLACVDCISENPLIKYSTIENVNKQWKEYSSESERILKEYKKESKEKKAELFNQIGQMRKNYNQKLNEISDKLFTDQYLCIDKTKESNQIKKFQFKHQIINNY</sequence>
<dbReference type="EMBL" id="CAJJDM010000070">
    <property type="protein sequence ID" value="CAD8082472.1"/>
    <property type="molecule type" value="Genomic_DNA"/>
</dbReference>
<evidence type="ECO:0000313" key="2">
    <source>
        <dbReference type="EMBL" id="CAD8082472.1"/>
    </source>
</evidence>
<dbReference type="Proteomes" id="UP000688137">
    <property type="component" value="Unassembled WGS sequence"/>
</dbReference>
<gene>
    <name evidence="2" type="ORF">PPRIM_AZ9-3.1.T0670272</name>
</gene>
<reference evidence="2" key="1">
    <citation type="submission" date="2021-01" db="EMBL/GenBank/DDBJ databases">
        <authorList>
            <consortium name="Genoscope - CEA"/>
            <person name="William W."/>
        </authorList>
    </citation>
    <scope>NUCLEOTIDE SEQUENCE</scope>
</reference>